<keyword evidence="5 7" id="KW-1133">Transmembrane helix</keyword>
<keyword evidence="3" id="KW-1003">Cell membrane</keyword>
<evidence type="ECO:0000256" key="5">
    <source>
        <dbReference type="ARBA" id="ARBA00022989"/>
    </source>
</evidence>
<evidence type="ECO:0000256" key="4">
    <source>
        <dbReference type="ARBA" id="ARBA00022692"/>
    </source>
</evidence>
<feature type="transmembrane region" description="Helical" evidence="7">
    <location>
        <begin position="360"/>
        <end position="383"/>
    </location>
</feature>
<accession>A0ABV2CSU5</accession>
<comment type="caution">
    <text evidence="9">The sequence shown here is derived from an EMBL/GenBank/DDBJ whole genome shotgun (WGS) entry which is preliminary data.</text>
</comment>
<gene>
    <name evidence="9" type="ORF">ABVT11_14220</name>
</gene>
<evidence type="ECO:0000256" key="1">
    <source>
        <dbReference type="ARBA" id="ARBA00004651"/>
    </source>
</evidence>
<feature type="transmembrane region" description="Helical" evidence="7">
    <location>
        <begin position="300"/>
        <end position="323"/>
    </location>
</feature>
<feature type="transmembrane region" description="Helical" evidence="7">
    <location>
        <begin position="139"/>
        <end position="160"/>
    </location>
</feature>
<keyword evidence="4 7" id="KW-0812">Transmembrane</keyword>
<dbReference type="Pfam" id="PF07690">
    <property type="entry name" value="MFS_1"/>
    <property type="match status" value="1"/>
</dbReference>
<feature type="transmembrane region" description="Helical" evidence="7">
    <location>
        <begin position="44"/>
        <end position="69"/>
    </location>
</feature>
<dbReference type="SUPFAM" id="SSF103473">
    <property type="entry name" value="MFS general substrate transporter"/>
    <property type="match status" value="1"/>
</dbReference>
<dbReference type="RefSeq" id="WP_345930116.1">
    <property type="nucleotide sequence ID" value="NZ_JBDIVF010000014.1"/>
</dbReference>
<feature type="transmembrane region" description="Helical" evidence="7">
    <location>
        <begin position="270"/>
        <end position="294"/>
    </location>
</feature>
<organism evidence="9 10">
    <name type="scientific">Uliginosibacterium paludis</name>
    <dbReference type="NCBI Taxonomy" id="1615952"/>
    <lineage>
        <taxon>Bacteria</taxon>
        <taxon>Pseudomonadati</taxon>
        <taxon>Pseudomonadota</taxon>
        <taxon>Betaproteobacteria</taxon>
        <taxon>Rhodocyclales</taxon>
        <taxon>Zoogloeaceae</taxon>
        <taxon>Uliginosibacterium</taxon>
    </lineage>
</organism>
<feature type="transmembrane region" description="Helical" evidence="7">
    <location>
        <begin position="166"/>
        <end position="184"/>
    </location>
</feature>
<evidence type="ECO:0000313" key="9">
    <source>
        <dbReference type="EMBL" id="MET1490990.1"/>
    </source>
</evidence>
<keyword evidence="6 7" id="KW-0472">Membrane</keyword>
<feature type="domain" description="Major facilitator superfamily (MFS) profile" evidence="8">
    <location>
        <begin position="15"/>
        <end position="479"/>
    </location>
</feature>
<evidence type="ECO:0000256" key="7">
    <source>
        <dbReference type="SAM" id="Phobius"/>
    </source>
</evidence>
<feature type="transmembrane region" description="Helical" evidence="7">
    <location>
        <begin position="457"/>
        <end position="478"/>
    </location>
</feature>
<feature type="transmembrane region" description="Helical" evidence="7">
    <location>
        <begin position="403"/>
        <end position="423"/>
    </location>
</feature>
<dbReference type="InterPro" id="IPR011701">
    <property type="entry name" value="MFS"/>
</dbReference>
<evidence type="ECO:0000313" key="10">
    <source>
        <dbReference type="Proteomes" id="UP001548590"/>
    </source>
</evidence>
<feature type="transmembrane region" description="Helical" evidence="7">
    <location>
        <begin position="205"/>
        <end position="226"/>
    </location>
</feature>
<proteinExistence type="predicted"/>
<dbReference type="InterPro" id="IPR020846">
    <property type="entry name" value="MFS_dom"/>
</dbReference>
<dbReference type="PROSITE" id="PS50850">
    <property type="entry name" value="MFS"/>
    <property type="match status" value="1"/>
</dbReference>
<dbReference type="InterPro" id="IPR036259">
    <property type="entry name" value="MFS_trans_sf"/>
</dbReference>
<evidence type="ECO:0000256" key="6">
    <source>
        <dbReference type="ARBA" id="ARBA00023136"/>
    </source>
</evidence>
<dbReference type="Proteomes" id="UP001548590">
    <property type="component" value="Unassembled WGS sequence"/>
</dbReference>
<evidence type="ECO:0000256" key="3">
    <source>
        <dbReference type="ARBA" id="ARBA00022475"/>
    </source>
</evidence>
<feature type="transmembrane region" description="Helical" evidence="7">
    <location>
        <begin position="81"/>
        <end position="104"/>
    </location>
</feature>
<sequence length="479" mass="51224">MSAAVAPAPSSLRPSLVALGAVTSVEFLENGMVMFSASQIMTGLHLSAADFAFAYTLYGMAAIVMLCKHQWMVERLGYERFVMLSLAVFGAGSLLCASASGLGLFAAGRLLQGLGGATFFTAGRLAINELPAESRFAGLFAFVGSLLGGSALAPLLAASLLGAGGWRAIFAFGLPQVLLVAWLARGRLSRAVTPPALRSEEHWGWLIWLCLAVFCLQYAIQAVSLAGSQPRSVALTALVSIAMLTAFAWRQWRKDRPLIDYRGLFQFRYLFGLAMYFFGYFLIGVAGLMLPVLLHGVLGLSLLATALISTCGLAGTVAMALAHLALARRWPWHRFYMMSGLALYAAGCLMLALMDPPAGWVGLLPATLLIYVAIPLFLGPVAFGTFSGLEARVFSHGYQVKNIVRQLGLSSSIALTTLLLHLLEHEPARLGLLQGASELIVDTAVQAPVMLVASQQIFALMLLAIIPVGLVVMLQRVFR</sequence>
<reference evidence="9 10" key="1">
    <citation type="submission" date="2024-07" db="EMBL/GenBank/DDBJ databases">
        <title>Uliginosibacterium paludis KCTC:42655.</title>
        <authorList>
            <person name="Kim M.K."/>
        </authorList>
    </citation>
    <scope>NUCLEOTIDE SEQUENCE [LARGE SCALE GENOMIC DNA]</scope>
    <source>
        <strain evidence="9 10">KCTC 42655</strain>
    </source>
</reference>
<dbReference type="PANTHER" id="PTHR42718:SF46">
    <property type="entry name" value="BLR6921 PROTEIN"/>
    <property type="match status" value="1"/>
</dbReference>
<name>A0ABV2CSU5_9RHOO</name>
<keyword evidence="2" id="KW-0813">Transport</keyword>
<dbReference type="EMBL" id="JBEWLZ010000008">
    <property type="protein sequence ID" value="MET1490990.1"/>
    <property type="molecule type" value="Genomic_DNA"/>
</dbReference>
<feature type="transmembrane region" description="Helical" evidence="7">
    <location>
        <begin position="232"/>
        <end position="249"/>
    </location>
</feature>
<feature type="transmembrane region" description="Helical" evidence="7">
    <location>
        <begin position="335"/>
        <end position="354"/>
    </location>
</feature>
<dbReference type="Gene3D" id="1.20.1250.20">
    <property type="entry name" value="MFS general substrate transporter like domains"/>
    <property type="match status" value="1"/>
</dbReference>
<dbReference type="PANTHER" id="PTHR42718">
    <property type="entry name" value="MAJOR FACILITATOR SUPERFAMILY MULTIDRUG TRANSPORTER MFSC"/>
    <property type="match status" value="1"/>
</dbReference>
<comment type="subcellular location">
    <subcellularLocation>
        <location evidence="1">Cell membrane</location>
        <topology evidence="1">Multi-pass membrane protein</topology>
    </subcellularLocation>
</comment>
<evidence type="ECO:0000259" key="8">
    <source>
        <dbReference type="PROSITE" id="PS50850"/>
    </source>
</evidence>
<evidence type="ECO:0000256" key="2">
    <source>
        <dbReference type="ARBA" id="ARBA00022448"/>
    </source>
</evidence>
<keyword evidence="10" id="KW-1185">Reference proteome</keyword>
<protein>
    <submittedName>
        <fullName evidence="9">MFS transporter</fullName>
    </submittedName>
</protein>